<dbReference type="KEGG" id="lmoi:VV02_10415"/>
<keyword evidence="3" id="KW-1185">Reference proteome</keyword>
<dbReference type="GO" id="GO:0003989">
    <property type="term" value="F:acetyl-CoA carboxylase activity"/>
    <property type="evidence" value="ECO:0007669"/>
    <property type="project" value="InterPro"/>
</dbReference>
<protein>
    <recommendedName>
        <fullName evidence="4">Acetyl-CoA carboxylase</fullName>
    </recommendedName>
</protein>
<feature type="region of interest" description="Disordered" evidence="1">
    <location>
        <begin position="31"/>
        <end position="68"/>
    </location>
</feature>
<evidence type="ECO:0000313" key="2">
    <source>
        <dbReference type="EMBL" id="AKU16180.1"/>
    </source>
</evidence>
<reference evidence="2 3" key="1">
    <citation type="submission" date="2015-03" db="EMBL/GenBank/DDBJ databases">
        <title>Luteipulveratus halotolerans sp. nov., a novel actinobacterium (Dermacoccaceae) from Sarawak, Malaysia.</title>
        <authorList>
            <person name="Juboi H."/>
            <person name="Basik A."/>
            <person name="Shamsul S.S."/>
            <person name="Arnold P."/>
            <person name="Schmitt E.K."/>
            <person name="Sanglier J.-J."/>
            <person name="Yeo T."/>
        </authorList>
    </citation>
    <scope>NUCLEOTIDE SEQUENCE [LARGE SCALE GENOMIC DNA]</scope>
    <source>
        <strain evidence="2 3">MN07-A0370</strain>
    </source>
</reference>
<dbReference type="RefSeq" id="WP_052591473.1">
    <property type="nucleotide sequence ID" value="NZ_CP011112.1"/>
</dbReference>
<dbReference type="STRING" id="571913.VV02_10415"/>
<evidence type="ECO:0000313" key="3">
    <source>
        <dbReference type="Proteomes" id="UP000066480"/>
    </source>
</evidence>
<dbReference type="InterPro" id="IPR032716">
    <property type="entry name" value="ACC_epsilon"/>
</dbReference>
<organism evidence="2 3">
    <name type="scientific">Luteipulveratus mongoliensis</name>
    <dbReference type="NCBI Taxonomy" id="571913"/>
    <lineage>
        <taxon>Bacteria</taxon>
        <taxon>Bacillati</taxon>
        <taxon>Actinomycetota</taxon>
        <taxon>Actinomycetes</taxon>
        <taxon>Micrococcales</taxon>
        <taxon>Dermacoccaceae</taxon>
        <taxon>Luteipulveratus</taxon>
    </lineage>
</organism>
<evidence type="ECO:0000256" key="1">
    <source>
        <dbReference type="SAM" id="MobiDB-lite"/>
    </source>
</evidence>
<dbReference type="AlphaFoldDB" id="A0A0K1JHW2"/>
<dbReference type="GO" id="GO:0004658">
    <property type="term" value="F:propionyl-CoA carboxylase activity"/>
    <property type="evidence" value="ECO:0007669"/>
    <property type="project" value="InterPro"/>
</dbReference>
<dbReference type="EMBL" id="CP011112">
    <property type="protein sequence ID" value="AKU16180.1"/>
    <property type="molecule type" value="Genomic_DNA"/>
</dbReference>
<accession>A0A0K1JHW2</accession>
<dbReference type="Pfam" id="PF13822">
    <property type="entry name" value="ACC_epsilon"/>
    <property type="match status" value="1"/>
</dbReference>
<dbReference type="Proteomes" id="UP000066480">
    <property type="component" value="Chromosome"/>
</dbReference>
<dbReference type="OrthoDB" id="4300992at2"/>
<sequence>MSEQQPPLRVISGDASPEEVAAVLAVLSAARGSAEPSAPDPRSRWGRPQLRSAVRASHDGWVGSGRPG</sequence>
<proteinExistence type="predicted"/>
<name>A0A0K1JHW2_9MICO</name>
<gene>
    <name evidence="2" type="ORF">VV02_10415</name>
</gene>
<evidence type="ECO:0008006" key="4">
    <source>
        <dbReference type="Google" id="ProtNLM"/>
    </source>
</evidence>